<evidence type="ECO:0000313" key="6">
    <source>
        <dbReference type="Proteomes" id="UP001165561"/>
    </source>
</evidence>
<dbReference type="EC" id="6.3.3.2" evidence="4"/>
<keyword evidence="3 4" id="KW-0067">ATP-binding</keyword>
<dbReference type="Proteomes" id="UP001165561">
    <property type="component" value="Unassembled WGS sequence"/>
</dbReference>
<evidence type="ECO:0000313" key="5">
    <source>
        <dbReference type="EMBL" id="MDD9208099.1"/>
    </source>
</evidence>
<dbReference type="Pfam" id="PF01812">
    <property type="entry name" value="5-FTHF_cyc-lig"/>
    <property type="match status" value="1"/>
</dbReference>
<sequence>MHNDALRVPNTSGLEPEDAKELIRGLVRERRSQRSAAEREKAAQALAEHAVQAVGDAQCVSVYVSRPTEPSTYPLLEALAARGIRTLLPVLGPGLNRAWAEFAGLDDLEERAPGRPPEPSGPALPAEAITEAEVVLTPALAVDVLGNRLGQGGGWYDRVLKTARPGTPAFAMVFDEELVGDRLLPRTDLDVPVDAVITPTHWFLLDGSAFRTEGLARQGLGQAGSTATRV</sequence>
<keyword evidence="4" id="KW-0479">Metal-binding</keyword>
<keyword evidence="2 4" id="KW-0547">Nucleotide-binding</keyword>
<reference evidence="5" key="1">
    <citation type="submission" date="2023-02" db="EMBL/GenBank/DDBJ databases">
        <title>Georgenia sp.10Sc9-8, isolated from a soil sample collected from the Taklamakan desert.</title>
        <authorList>
            <person name="Liu S."/>
        </authorList>
    </citation>
    <scope>NUCLEOTIDE SEQUENCE</scope>
    <source>
        <strain evidence="5">10Sc9-8</strain>
    </source>
</reference>
<dbReference type="GO" id="GO:0030272">
    <property type="term" value="F:5-formyltetrahydrofolate cyclo-ligase activity"/>
    <property type="evidence" value="ECO:0007669"/>
    <property type="project" value="UniProtKB-EC"/>
</dbReference>
<dbReference type="NCBIfam" id="TIGR02727">
    <property type="entry name" value="MTHFS_bact"/>
    <property type="match status" value="1"/>
</dbReference>
<keyword evidence="4" id="KW-0460">Magnesium</keyword>
<evidence type="ECO:0000256" key="3">
    <source>
        <dbReference type="ARBA" id="ARBA00022840"/>
    </source>
</evidence>
<keyword evidence="5" id="KW-0436">Ligase</keyword>
<dbReference type="InterPro" id="IPR037171">
    <property type="entry name" value="NagB/RpiA_transferase-like"/>
</dbReference>
<comment type="similarity">
    <text evidence="1 4">Belongs to the 5-formyltetrahydrofolate cyclo-ligase family.</text>
</comment>
<keyword evidence="6" id="KW-1185">Reference proteome</keyword>
<protein>
    <recommendedName>
        <fullName evidence="4">5-formyltetrahydrofolate cyclo-ligase</fullName>
        <ecNumber evidence="4">6.3.3.2</ecNumber>
    </recommendedName>
</protein>
<organism evidence="5 6">
    <name type="scientific">Georgenia halotolerans</name>
    <dbReference type="NCBI Taxonomy" id="3028317"/>
    <lineage>
        <taxon>Bacteria</taxon>
        <taxon>Bacillati</taxon>
        <taxon>Actinomycetota</taxon>
        <taxon>Actinomycetes</taxon>
        <taxon>Micrococcales</taxon>
        <taxon>Bogoriellaceae</taxon>
        <taxon>Georgenia</taxon>
    </lineage>
</organism>
<evidence type="ECO:0000256" key="1">
    <source>
        <dbReference type="ARBA" id="ARBA00010638"/>
    </source>
</evidence>
<dbReference type="InterPro" id="IPR002698">
    <property type="entry name" value="FTHF_cligase"/>
</dbReference>
<dbReference type="PANTHER" id="PTHR23407">
    <property type="entry name" value="ATPASE INHIBITOR/5-FORMYLTETRAHYDROFOLATE CYCLO-LIGASE"/>
    <property type="match status" value="1"/>
</dbReference>
<proteinExistence type="inferred from homology"/>
<dbReference type="EMBL" id="JARACI010001191">
    <property type="protein sequence ID" value="MDD9208099.1"/>
    <property type="molecule type" value="Genomic_DNA"/>
</dbReference>
<dbReference type="Gene3D" id="3.40.50.10420">
    <property type="entry name" value="NagB/RpiA/CoA transferase-like"/>
    <property type="match status" value="1"/>
</dbReference>
<evidence type="ECO:0000256" key="4">
    <source>
        <dbReference type="RuleBase" id="RU361279"/>
    </source>
</evidence>
<dbReference type="InterPro" id="IPR024185">
    <property type="entry name" value="FTHF_cligase-like_sf"/>
</dbReference>
<name>A0ABT5U187_9MICO</name>
<dbReference type="SUPFAM" id="SSF100950">
    <property type="entry name" value="NagB/RpiA/CoA transferase-like"/>
    <property type="match status" value="1"/>
</dbReference>
<comment type="catalytic activity">
    <reaction evidence="4">
        <text>(6S)-5-formyl-5,6,7,8-tetrahydrofolate + ATP = (6R)-5,10-methenyltetrahydrofolate + ADP + phosphate</text>
        <dbReference type="Rhea" id="RHEA:10488"/>
        <dbReference type="ChEBI" id="CHEBI:30616"/>
        <dbReference type="ChEBI" id="CHEBI:43474"/>
        <dbReference type="ChEBI" id="CHEBI:57455"/>
        <dbReference type="ChEBI" id="CHEBI:57457"/>
        <dbReference type="ChEBI" id="CHEBI:456216"/>
        <dbReference type="EC" id="6.3.3.2"/>
    </reaction>
</comment>
<accession>A0ABT5U187</accession>
<comment type="caution">
    <text evidence="5">The sequence shown here is derived from an EMBL/GenBank/DDBJ whole genome shotgun (WGS) entry which is preliminary data.</text>
</comment>
<comment type="cofactor">
    <cofactor evidence="4">
        <name>Mg(2+)</name>
        <dbReference type="ChEBI" id="CHEBI:18420"/>
    </cofactor>
</comment>
<gene>
    <name evidence="5" type="ORF">PU560_16735</name>
</gene>
<evidence type="ECO:0000256" key="2">
    <source>
        <dbReference type="ARBA" id="ARBA00022741"/>
    </source>
</evidence>
<dbReference type="PANTHER" id="PTHR23407:SF1">
    <property type="entry name" value="5-FORMYLTETRAHYDROFOLATE CYCLO-LIGASE"/>
    <property type="match status" value="1"/>
</dbReference>